<proteinExistence type="predicted"/>
<evidence type="ECO:0000313" key="2">
    <source>
        <dbReference type="EMBL" id="KAG8186905.1"/>
    </source>
</evidence>
<name>A0AAV6UTJ5_9ARAC</name>
<organism evidence="2 3">
    <name type="scientific">Oedothorax gibbosus</name>
    <dbReference type="NCBI Taxonomy" id="931172"/>
    <lineage>
        <taxon>Eukaryota</taxon>
        <taxon>Metazoa</taxon>
        <taxon>Ecdysozoa</taxon>
        <taxon>Arthropoda</taxon>
        <taxon>Chelicerata</taxon>
        <taxon>Arachnida</taxon>
        <taxon>Araneae</taxon>
        <taxon>Araneomorphae</taxon>
        <taxon>Entelegynae</taxon>
        <taxon>Araneoidea</taxon>
        <taxon>Linyphiidae</taxon>
        <taxon>Erigoninae</taxon>
        <taxon>Oedothorax</taxon>
    </lineage>
</organism>
<dbReference type="EMBL" id="JAFNEN010000285">
    <property type="protein sequence ID" value="KAG8186905.1"/>
    <property type="molecule type" value="Genomic_DNA"/>
</dbReference>
<sequence length="513" mass="57782">MYVADALSRAYIKEQVKDDPDMVNMVHSISKLLPMSEVKKEVPQHHLQTAITALVIVLERRITDLQLASSTRAHAMPVERSVTWPGFVYQKEEQTKGIPTLRNKRVLTSRSANQRVHQVENDSSEEEATPVYELFSVSTVAGAPPAFQVKVKIEGIHATMEVDTGAPVTIVPFAFFRNHESVFAPLQKTSMKLRSFTRHELEIAGTTDVTVEYKNQRKLLPLVVVHQSSVMLMGRSWIRDLGVLRDLEDQLFTNAIRESKQSLKDILEKHSELFADGLVLKSNGNVRLCGDFKLTVNVATELERYPLPNVEGLFARLSGGVTFSKIDLSDAYFQLELDDSSKDLLVINTHRGLFQYCRFPFGVASAPAIFQREMDKLLQGHDRALCYLDDLLVTSDSEELAEDHLRNLDSILTTLQTAGIKLHPSKCSFMQPSVEYLGNRIDAEGLHPIQTKVEAIERAPDPTNVDELRSFLGLLTYYAKFLPNMSTMLAPLYHLLNKAFQMFFYAAVSRVLG</sequence>
<dbReference type="CDD" id="cd01647">
    <property type="entry name" value="RT_LTR"/>
    <property type="match status" value="1"/>
</dbReference>
<dbReference type="PROSITE" id="PS50878">
    <property type="entry name" value="RT_POL"/>
    <property type="match status" value="1"/>
</dbReference>
<dbReference type="Gene3D" id="2.40.70.10">
    <property type="entry name" value="Acid Proteases"/>
    <property type="match status" value="1"/>
</dbReference>
<dbReference type="InterPro" id="IPR050951">
    <property type="entry name" value="Retrovirus_Pol_polyprotein"/>
</dbReference>
<dbReference type="AlphaFoldDB" id="A0AAV6UTJ5"/>
<accession>A0AAV6UTJ5</accession>
<comment type="caution">
    <text evidence="2">The sequence shown here is derived from an EMBL/GenBank/DDBJ whole genome shotgun (WGS) entry which is preliminary data.</text>
</comment>
<keyword evidence="3" id="KW-1185">Reference proteome</keyword>
<dbReference type="InterPro" id="IPR043128">
    <property type="entry name" value="Rev_trsase/Diguanyl_cyclase"/>
</dbReference>
<evidence type="ECO:0000259" key="1">
    <source>
        <dbReference type="PROSITE" id="PS50878"/>
    </source>
</evidence>
<dbReference type="PANTHER" id="PTHR37984">
    <property type="entry name" value="PROTEIN CBG26694"/>
    <property type="match status" value="1"/>
</dbReference>
<dbReference type="InterPro" id="IPR021109">
    <property type="entry name" value="Peptidase_aspartic_dom_sf"/>
</dbReference>
<evidence type="ECO:0000313" key="3">
    <source>
        <dbReference type="Proteomes" id="UP000827092"/>
    </source>
</evidence>
<dbReference type="GO" id="GO:0071897">
    <property type="term" value="P:DNA biosynthetic process"/>
    <property type="evidence" value="ECO:0007669"/>
    <property type="project" value="UniProtKB-ARBA"/>
</dbReference>
<dbReference type="Proteomes" id="UP000827092">
    <property type="component" value="Unassembled WGS sequence"/>
</dbReference>
<dbReference type="InterPro" id="IPR000477">
    <property type="entry name" value="RT_dom"/>
</dbReference>
<feature type="domain" description="Reverse transcriptase" evidence="1">
    <location>
        <begin position="260"/>
        <end position="441"/>
    </location>
</feature>
<dbReference type="SUPFAM" id="SSF56672">
    <property type="entry name" value="DNA/RNA polymerases"/>
    <property type="match status" value="1"/>
</dbReference>
<dbReference type="Gene3D" id="3.10.10.10">
    <property type="entry name" value="HIV Type 1 Reverse Transcriptase, subunit A, domain 1"/>
    <property type="match status" value="1"/>
</dbReference>
<dbReference type="InterPro" id="IPR043502">
    <property type="entry name" value="DNA/RNA_pol_sf"/>
</dbReference>
<dbReference type="PANTHER" id="PTHR37984:SF10">
    <property type="entry name" value="RIBONUCLEASE H"/>
    <property type="match status" value="1"/>
</dbReference>
<gene>
    <name evidence="2" type="ORF">JTE90_022873</name>
</gene>
<dbReference type="Gene3D" id="3.30.70.270">
    <property type="match status" value="2"/>
</dbReference>
<dbReference type="Pfam" id="PF00078">
    <property type="entry name" value="RVT_1"/>
    <property type="match status" value="1"/>
</dbReference>
<dbReference type="SUPFAM" id="SSF50630">
    <property type="entry name" value="Acid proteases"/>
    <property type="match status" value="1"/>
</dbReference>
<reference evidence="2 3" key="1">
    <citation type="journal article" date="2022" name="Nat. Ecol. Evol.">
        <title>A masculinizing supergene underlies an exaggerated male reproductive morph in a spider.</title>
        <authorList>
            <person name="Hendrickx F."/>
            <person name="De Corte Z."/>
            <person name="Sonet G."/>
            <person name="Van Belleghem S.M."/>
            <person name="Kostlbacher S."/>
            <person name="Vangestel C."/>
        </authorList>
    </citation>
    <scope>NUCLEOTIDE SEQUENCE [LARGE SCALE GENOMIC DNA]</scope>
    <source>
        <strain evidence="2">W744_W776</strain>
    </source>
</reference>
<protein>
    <recommendedName>
        <fullName evidence="1">Reverse transcriptase domain-containing protein</fullName>
    </recommendedName>
</protein>